<dbReference type="PANTHER" id="PTHR35340">
    <property type="entry name" value="PQQ ENZYME REPEAT PROTEIN-RELATED"/>
    <property type="match status" value="1"/>
</dbReference>
<reference evidence="3 4" key="1">
    <citation type="submission" date="2020-07" db="EMBL/GenBank/DDBJ databases">
        <title>Sequencing the genomes of 1000 actinobacteria strains.</title>
        <authorList>
            <person name="Klenk H.-P."/>
        </authorList>
    </citation>
    <scope>NUCLEOTIDE SEQUENCE [LARGE SCALE GENOMIC DNA]</scope>
    <source>
        <strain evidence="3 4">DSM 100723</strain>
    </source>
</reference>
<evidence type="ECO:0000313" key="3">
    <source>
        <dbReference type="EMBL" id="MBA8793868.1"/>
    </source>
</evidence>
<dbReference type="EMBL" id="JACGWT010000002">
    <property type="protein sequence ID" value="MBA8793868.1"/>
    <property type="molecule type" value="Genomic_DNA"/>
</dbReference>
<dbReference type="InterPro" id="IPR006311">
    <property type="entry name" value="TAT_signal"/>
</dbReference>
<comment type="caution">
    <text evidence="3">The sequence shown here is derived from an EMBL/GenBank/DDBJ whole genome shotgun (WGS) entry which is preliminary data.</text>
</comment>
<accession>A0A7W3IRE8</accession>
<dbReference type="PANTHER" id="PTHR35340:SF5">
    <property type="entry name" value="ASST-DOMAIN-CONTAINING PROTEIN"/>
    <property type="match status" value="1"/>
</dbReference>
<protein>
    <recommendedName>
        <fullName evidence="5">Arylsulfotransferase (ASST)</fullName>
    </recommendedName>
</protein>
<feature type="transmembrane region" description="Helical" evidence="2">
    <location>
        <begin position="29"/>
        <end position="51"/>
    </location>
</feature>
<dbReference type="AlphaFoldDB" id="A0A7W3IRE8"/>
<dbReference type="InterPro" id="IPR039535">
    <property type="entry name" value="ASST-like"/>
</dbReference>
<dbReference type="InterPro" id="IPR053143">
    <property type="entry name" value="Arylsulfate_ST"/>
</dbReference>
<dbReference type="SUPFAM" id="SSF50969">
    <property type="entry name" value="YVTN repeat-like/Quinoprotein amine dehydrogenase"/>
    <property type="match status" value="1"/>
</dbReference>
<dbReference type="Pfam" id="PF14269">
    <property type="entry name" value="Arylsulfotran_2"/>
    <property type="match status" value="1"/>
</dbReference>
<gene>
    <name evidence="3" type="ORF">FHX74_001473</name>
</gene>
<keyword evidence="2" id="KW-0472">Membrane</keyword>
<proteinExistence type="predicted"/>
<evidence type="ECO:0000256" key="1">
    <source>
        <dbReference type="SAM" id="MobiDB-lite"/>
    </source>
</evidence>
<feature type="compositionally biased region" description="Basic and acidic residues" evidence="1">
    <location>
        <begin position="12"/>
        <end position="21"/>
    </location>
</feature>
<organism evidence="3 4">
    <name type="scientific">Microlunatus kandeliicorticis</name>
    <dbReference type="NCBI Taxonomy" id="1759536"/>
    <lineage>
        <taxon>Bacteria</taxon>
        <taxon>Bacillati</taxon>
        <taxon>Actinomycetota</taxon>
        <taxon>Actinomycetes</taxon>
        <taxon>Propionibacteriales</taxon>
        <taxon>Propionibacteriaceae</taxon>
        <taxon>Microlunatus</taxon>
    </lineage>
</organism>
<sequence length="417" mass="44968">MRRGTEGSPADRPARPGEARGRRLSRRRLLTLAGAGVAGVAAVGGVTDYAAGGVVRRAASKIGGTKASTALPRAFTVNTISASASAGDLFLSNMGTSAPAALIADPSGETVWSATGQKSYADTRLQSYHGSPVITWWESPTTGLAAYGSGRDVVTGTDHQVITTIGSHDGVSPDEHEFFLTDHGTAYIVSYVEVERDLSDYGGATKQPVLNGVFEEIDLATGAVLHHWESLDHADLAESHAGVPTDPAEPWDYFHINSAKPTPDGDVLISARHVWAVYKVGLDTGAVRWRLGGKRSDFHVPTAATFAWQHDAEFEDATTVRLFDNGTDGTVTVSKESQILWLKLDERRRQATLVRRFTHPDQVSALAMGNAQRLDNGNVMVGWGTAKRISEFDPYGELVFDATLPEMSYRAYRATWR</sequence>
<evidence type="ECO:0000313" key="4">
    <source>
        <dbReference type="Proteomes" id="UP000523079"/>
    </source>
</evidence>
<keyword evidence="4" id="KW-1185">Reference proteome</keyword>
<dbReference type="InterPro" id="IPR011044">
    <property type="entry name" value="Quino_amine_DH_bsu"/>
</dbReference>
<dbReference type="Proteomes" id="UP000523079">
    <property type="component" value="Unassembled WGS sequence"/>
</dbReference>
<evidence type="ECO:0000256" key="2">
    <source>
        <dbReference type="SAM" id="Phobius"/>
    </source>
</evidence>
<feature type="region of interest" description="Disordered" evidence="1">
    <location>
        <begin position="1"/>
        <end position="23"/>
    </location>
</feature>
<name>A0A7W3IRE8_9ACTN</name>
<dbReference type="PROSITE" id="PS51318">
    <property type="entry name" value="TAT"/>
    <property type="match status" value="1"/>
</dbReference>
<keyword evidence="2" id="KW-0812">Transmembrane</keyword>
<evidence type="ECO:0008006" key="5">
    <source>
        <dbReference type="Google" id="ProtNLM"/>
    </source>
</evidence>
<keyword evidence="2" id="KW-1133">Transmembrane helix</keyword>